<evidence type="ECO:0000259" key="3">
    <source>
        <dbReference type="Pfam" id="PF08577"/>
    </source>
</evidence>
<dbReference type="InterPro" id="IPR013886">
    <property type="entry name" value="PI31_Prot_C"/>
</dbReference>
<gene>
    <name evidence="4" type="ORF">WICMUC_005632</name>
</gene>
<dbReference type="OrthoDB" id="68090at2759"/>
<dbReference type="Proteomes" id="UP000769528">
    <property type="component" value="Unassembled WGS sequence"/>
</dbReference>
<reference evidence="4" key="2">
    <citation type="submission" date="2021-01" db="EMBL/GenBank/DDBJ databases">
        <authorList>
            <person name="Schikora-Tamarit M.A."/>
        </authorList>
    </citation>
    <scope>NUCLEOTIDE SEQUENCE</scope>
    <source>
        <strain evidence="4">CBS6341</strain>
    </source>
</reference>
<feature type="compositionally biased region" description="Polar residues" evidence="2">
    <location>
        <begin position="214"/>
        <end position="231"/>
    </location>
</feature>
<feature type="compositionally biased region" description="Gly residues" evidence="2">
    <location>
        <begin position="347"/>
        <end position="356"/>
    </location>
</feature>
<feature type="region of interest" description="Disordered" evidence="2">
    <location>
        <begin position="181"/>
        <end position="273"/>
    </location>
</feature>
<proteinExistence type="inferred from homology"/>
<organism evidence="4 5">
    <name type="scientific">Wickerhamomyces mucosus</name>
    <dbReference type="NCBI Taxonomy" id="1378264"/>
    <lineage>
        <taxon>Eukaryota</taxon>
        <taxon>Fungi</taxon>
        <taxon>Dikarya</taxon>
        <taxon>Ascomycota</taxon>
        <taxon>Saccharomycotina</taxon>
        <taxon>Saccharomycetes</taxon>
        <taxon>Phaffomycetales</taxon>
        <taxon>Wickerhamomycetaceae</taxon>
        <taxon>Wickerhamomyces</taxon>
    </lineage>
</organism>
<feature type="compositionally biased region" description="Gly residues" evidence="2">
    <location>
        <begin position="364"/>
        <end position="386"/>
    </location>
</feature>
<dbReference type="Pfam" id="PF08577">
    <property type="entry name" value="PI31_Prot_C"/>
    <property type="match status" value="1"/>
</dbReference>
<protein>
    <recommendedName>
        <fullName evidence="3">PI31 proteasome regulator C-terminal domain-containing protein</fullName>
    </recommendedName>
</protein>
<name>A0A9P8P676_9ASCO</name>
<feature type="compositionally biased region" description="Basic and acidic residues" evidence="2">
    <location>
        <begin position="202"/>
        <end position="212"/>
    </location>
</feature>
<dbReference type="EMBL" id="JAEUBF010001436">
    <property type="protein sequence ID" value="KAH3666563.1"/>
    <property type="molecule type" value="Genomic_DNA"/>
</dbReference>
<keyword evidence="5" id="KW-1185">Reference proteome</keyword>
<sequence length="386" mass="42073">MSELNSRIHILGAVSTAIHLAFGISILNTKSDQFSFITELQSPSGNPFYVTVVNLNDDKFILTSGINHDYAGDSVVIEYSQQFTGLRLPSDRENLIHFLSKYQNELVGYLFQKFGLKDLVDVKSSEEFNEEFDLAMKNTESIIDALLQRVIFPNLQRTGVKSYKNSPIYAQIQRNLSSIPKKEKTDQASILKLSEPSIDSRSNIDRSSKPETRGTYSLNIERSTATTTSSKPLPESVPQFDDEYEVGPSPAAAKPRPLPSIGESDLDPLGKKYPEMKPYLDPILGKQHNGMILDKNHPLFSQGPDGPSGLKDHPRGSRYDSPFGEEINDDSIGMGLPGGSVKRGTGGRDPFGGQFGGNPFDRQGPGGGGFNGFPGGGSNGFSGGFI</sequence>
<accession>A0A9P8P676</accession>
<evidence type="ECO:0000313" key="5">
    <source>
        <dbReference type="Proteomes" id="UP000769528"/>
    </source>
</evidence>
<comment type="similarity">
    <text evidence="1">Belongs to the proteasome inhibitor PI31 family.</text>
</comment>
<evidence type="ECO:0000313" key="4">
    <source>
        <dbReference type="EMBL" id="KAH3666563.1"/>
    </source>
</evidence>
<comment type="caution">
    <text evidence="4">The sequence shown here is derived from an EMBL/GenBank/DDBJ whole genome shotgun (WGS) entry which is preliminary data.</text>
</comment>
<feature type="domain" description="PI31 proteasome regulator C-terminal" evidence="3">
    <location>
        <begin position="261"/>
        <end position="324"/>
    </location>
</feature>
<evidence type="ECO:0000256" key="1">
    <source>
        <dbReference type="ARBA" id="ARBA00006405"/>
    </source>
</evidence>
<dbReference type="AlphaFoldDB" id="A0A9P8P676"/>
<evidence type="ECO:0000256" key="2">
    <source>
        <dbReference type="SAM" id="MobiDB-lite"/>
    </source>
</evidence>
<reference evidence="4" key="1">
    <citation type="journal article" date="2021" name="Open Biol.">
        <title>Shared evolutionary footprints suggest mitochondrial oxidative damage underlies multiple complex I losses in fungi.</title>
        <authorList>
            <person name="Schikora-Tamarit M.A."/>
            <person name="Marcet-Houben M."/>
            <person name="Nosek J."/>
            <person name="Gabaldon T."/>
        </authorList>
    </citation>
    <scope>NUCLEOTIDE SEQUENCE</scope>
    <source>
        <strain evidence="4">CBS6341</strain>
    </source>
</reference>
<feature type="region of interest" description="Disordered" evidence="2">
    <location>
        <begin position="324"/>
        <end position="386"/>
    </location>
</feature>